<dbReference type="PANTHER" id="PTHR24421:SF10">
    <property type="entry name" value="NITRATE_NITRITE SENSOR PROTEIN NARQ"/>
    <property type="match status" value="1"/>
</dbReference>
<dbReference type="Proteomes" id="UP001216674">
    <property type="component" value="Unassembled WGS sequence"/>
</dbReference>
<dbReference type="Gene3D" id="3.30.450.20">
    <property type="entry name" value="PAS domain"/>
    <property type="match status" value="1"/>
</dbReference>
<feature type="domain" description="Histidine kinase" evidence="10">
    <location>
        <begin position="178"/>
        <end position="378"/>
    </location>
</feature>
<evidence type="ECO:0000256" key="7">
    <source>
        <dbReference type="ARBA" id="ARBA00022840"/>
    </source>
</evidence>
<keyword evidence="4" id="KW-0808">Transferase</keyword>
<evidence type="ECO:0000256" key="6">
    <source>
        <dbReference type="ARBA" id="ARBA00022777"/>
    </source>
</evidence>
<comment type="caution">
    <text evidence="12">The sequence shown here is derived from an EMBL/GenBank/DDBJ whole genome shotgun (WGS) entry which is preliminary data.</text>
</comment>
<dbReference type="InterPro" id="IPR003594">
    <property type="entry name" value="HATPase_dom"/>
</dbReference>
<evidence type="ECO:0000256" key="2">
    <source>
        <dbReference type="ARBA" id="ARBA00012438"/>
    </source>
</evidence>
<keyword evidence="13" id="KW-1185">Reference proteome</keyword>
<evidence type="ECO:0000313" key="12">
    <source>
        <dbReference type="EMBL" id="MDF3839564.1"/>
    </source>
</evidence>
<evidence type="ECO:0000313" key="13">
    <source>
        <dbReference type="Proteomes" id="UP001216674"/>
    </source>
</evidence>
<dbReference type="InterPro" id="IPR011712">
    <property type="entry name" value="Sig_transdc_His_kin_sub3_dim/P"/>
</dbReference>
<dbReference type="GO" id="GO:0016301">
    <property type="term" value="F:kinase activity"/>
    <property type="evidence" value="ECO:0007669"/>
    <property type="project" value="UniProtKB-KW"/>
</dbReference>
<proteinExistence type="predicted"/>
<dbReference type="InterPro" id="IPR000014">
    <property type="entry name" value="PAS"/>
</dbReference>
<evidence type="ECO:0000256" key="1">
    <source>
        <dbReference type="ARBA" id="ARBA00000085"/>
    </source>
</evidence>
<evidence type="ECO:0000256" key="9">
    <source>
        <dbReference type="SAM" id="MobiDB-lite"/>
    </source>
</evidence>
<keyword evidence="6 12" id="KW-0418">Kinase</keyword>
<dbReference type="Gene3D" id="1.20.5.1930">
    <property type="match status" value="1"/>
</dbReference>
<dbReference type="InterPro" id="IPR013656">
    <property type="entry name" value="PAS_4"/>
</dbReference>
<protein>
    <recommendedName>
        <fullName evidence="2">histidine kinase</fullName>
        <ecNumber evidence="2">2.7.13.3</ecNumber>
    </recommendedName>
</protein>
<dbReference type="SUPFAM" id="SSF55785">
    <property type="entry name" value="PYP-like sensor domain (PAS domain)"/>
    <property type="match status" value="1"/>
</dbReference>
<dbReference type="InterPro" id="IPR005467">
    <property type="entry name" value="His_kinase_dom"/>
</dbReference>
<dbReference type="SMART" id="SM00091">
    <property type="entry name" value="PAS"/>
    <property type="match status" value="1"/>
</dbReference>
<evidence type="ECO:0000259" key="10">
    <source>
        <dbReference type="PROSITE" id="PS50109"/>
    </source>
</evidence>
<comment type="catalytic activity">
    <reaction evidence="1">
        <text>ATP + protein L-histidine = ADP + protein N-phospho-L-histidine.</text>
        <dbReference type="EC" id="2.7.13.3"/>
    </reaction>
</comment>
<dbReference type="Pfam" id="PF02518">
    <property type="entry name" value="HATPase_c"/>
    <property type="match status" value="1"/>
</dbReference>
<dbReference type="SMART" id="SM00387">
    <property type="entry name" value="HATPase_c"/>
    <property type="match status" value="1"/>
</dbReference>
<evidence type="ECO:0000259" key="11">
    <source>
        <dbReference type="PROSITE" id="PS50112"/>
    </source>
</evidence>
<evidence type="ECO:0000256" key="4">
    <source>
        <dbReference type="ARBA" id="ARBA00022679"/>
    </source>
</evidence>
<evidence type="ECO:0000256" key="5">
    <source>
        <dbReference type="ARBA" id="ARBA00022741"/>
    </source>
</evidence>
<name>A0ABT6B3W8_9BURK</name>
<dbReference type="SUPFAM" id="SSF55874">
    <property type="entry name" value="ATPase domain of HSP90 chaperone/DNA topoisomerase II/histidine kinase"/>
    <property type="match status" value="1"/>
</dbReference>
<feature type="domain" description="PAS" evidence="11">
    <location>
        <begin position="31"/>
        <end position="101"/>
    </location>
</feature>
<keyword evidence="3" id="KW-0597">Phosphoprotein</keyword>
<dbReference type="EC" id="2.7.13.3" evidence="2"/>
<dbReference type="PANTHER" id="PTHR24421">
    <property type="entry name" value="NITRATE/NITRITE SENSOR PROTEIN NARX-RELATED"/>
    <property type="match status" value="1"/>
</dbReference>
<dbReference type="EMBL" id="JARJLM010000688">
    <property type="protein sequence ID" value="MDF3839564.1"/>
    <property type="molecule type" value="Genomic_DNA"/>
</dbReference>
<dbReference type="RefSeq" id="WP_017230872.1">
    <property type="nucleotide sequence ID" value="NZ_JARJLM010000688.1"/>
</dbReference>
<dbReference type="Pfam" id="PF08448">
    <property type="entry name" value="PAS_4"/>
    <property type="match status" value="1"/>
</dbReference>
<dbReference type="InterPro" id="IPR050482">
    <property type="entry name" value="Sensor_HK_TwoCompSys"/>
</dbReference>
<reference evidence="12 13" key="1">
    <citation type="submission" date="2023-03" db="EMBL/GenBank/DDBJ databases">
        <title>Draft assemblies of triclosan tolerant bacteria isolated from returned activated sludge.</title>
        <authorList>
            <person name="Van Hamelsveld S."/>
        </authorList>
    </citation>
    <scope>NUCLEOTIDE SEQUENCE [LARGE SCALE GENOMIC DNA]</scope>
    <source>
        <strain evidence="12 13">GW210010_S58</strain>
    </source>
</reference>
<dbReference type="Gene3D" id="3.30.565.10">
    <property type="entry name" value="Histidine kinase-like ATPase, C-terminal domain"/>
    <property type="match status" value="1"/>
</dbReference>
<keyword evidence="5" id="KW-0547">Nucleotide-binding</keyword>
<accession>A0ABT6B3W8</accession>
<dbReference type="NCBIfam" id="TIGR00229">
    <property type="entry name" value="sensory_box"/>
    <property type="match status" value="1"/>
</dbReference>
<organism evidence="12 13">
    <name type="scientific">Cupriavidus basilensis</name>
    <dbReference type="NCBI Taxonomy" id="68895"/>
    <lineage>
        <taxon>Bacteria</taxon>
        <taxon>Pseudomonadati</taxon>
        <taxon>Pseudomonadota</taxon>
        <taxon>Betaproteobacteria</taxon>
        <taxon>Burkholderiales</taxon>
        <taxon>Burkholderiaceae</taxon>
        <taxon>Cupriavidus</taxon>
    </lineage>
</organism>
<gene>
    <name evidence="12" type="ORF">P3W85_42500</name>
</gene>
<evidence type="ECO:0000256" key="3">
    <source>
        <dbReference type="ARBA" id="ARBA00022553"/>
    </source>
</evidence>
<keyword evidence="7" id="KW-0067">ATP-binding</keyword>
<sequence>MDASTPPGGEYLKLRDVTDAMRKMMAAIDSSNRVLRAITDVRGTALAILAPGGRFLSANSSAAALFGYSIADLIGKSLVDMVRDSDQTRVSEGFSGTASSAFHSFGAVLRGRGGRDTDILLHKQPIADSEGKFSAFLVVFEEPVILQQESLEALSRPQSEFRRLYAHLMIGQEKERKRVSAELHDGLGQALTLIKLMVEDSLLRIERGSVDEAIGLLESTVLRIRETIGEVRHICNELRPRLLDDLGLAPALESLCRQIERASGKVVVIFDCRVREDEVPDGLKADMFRVAQEAMNNVVKHAVATEIRVSLQRVASNILLTIQDNGIGFEHLPLSADDASSSGLGLIGMQERVESNGGSFSLQSSESSGTLVSATWRT</sequence>
<keyword evidence="8" id="KW-0902">Two-component regulatory system</keyword>
<feature type="region of interest" description="Disordered" evidence="9">
    <location>
        <begin position="357"/>
        <end position="378"/>
    </location>
</feature>
<dbReference type="InterPro" id="IPR036890">
    <property type="entry name" value="HATPase_C_sf"/>
</dbReference>
<dbReference type="InterPro" id="IPR035965">
    <property type="entry name" value="PAS-like_dom_sf"/>
</dbReference>
<dbReference type="PROSITE" id="PS50109">
    <property type="entry name" value="HIS_KIN"/>
    <property type="match status" value="1"/>
</dbReference>
<dbReference type="PROSITE" id="PS50112">
    <property type="entry name" value="PAS"/>
    <property type="match status" value="1"/>
</dbReference>
<dbReference type="Pfam" id="PF07730">
    <property type="entry name" value="HisKA_3"/>
    <property type="match status" value="1"/>
</dbReference>
<dbReference type="CDD" id="cd16917">
    <property type="entry name" value="HATPase_UhpB-NarQ-NarX-like"/>
    <property type="match status" value="1"/>
</dbReference>
<dbReference type="CDD" id="cd00130">
    <property type="entry name" value="PAS"/>
    <property type="match status" value="1"/>
</dbReference>
<evidence type="ECO:0000256" key="8">
    <source>
        <dbReference type="ARBA" id="ARBA00023012"/>
    </source>
</evidence>